<evidence type="ECO:0000256" key="4">
    <source>
        <dbReference type="ARBA" id="ARBA00022670"/>
    </source>
</evidence>
<keyword evidence="15" id="KW-1185">Reference proteome</keyword>
<dbReference type="EMBL" id="JRLX01000002">
    <property type="protein sequence ID" value="KGO88242.1"/>
    <property type="molecule type" value="Genomic_DNA"/>
</dbReference>
<dbReference type="CDD" id="cd14789">
    <property type="entry name" value="Tiki"/>
    <property type="match status" value="1"/>
</dbReference>
<dbReference type="Pfam" id="PF01963">
    <property type="entry name" value="TraB_PrgY_gumN"/>
    <property type="match status" value="1"/>
</dbReference>
<evidence type="ECO:0000256" key="5">
    <source>
        <dbReference type="ARBA" id="ARBA00022692"/>
    </source>
</evidence>
<feature type="signal peptide" evidence="13">
    <location>
        <begin position="1"/>
        <end position="19"/>
    </location>
</feature>
<dbReference type="AlphaFoldDB" id="A0A0A2M6H2"/>
<evidence type="ECO:0000256" key="11">
    <source>
        <dbReference type="ARBA" id="ARBA00023136"/>
    </source>
</evidence>
<dbReference type="GO" id="GO:0046872">
    <property type="term" value="F:metal ion binding"/>
    <property type="evidence" value="ECO:0007669"/>
    <property type="project" value="UniProtKB-KW"/>
</dbReference>
<accession>A0A0A2M6H2</accession>
<reference evidence="14 15" key="1">
    <citation type="submission" date="2013-09" db="EMBL/GenBank/DDBJ databases">
        <authorList>
            <person name="Zeng Z."/>
            <person name="Chen C."/>
        </authorList>
    </citation>
    <scope>NUCLEOTIDE SEQUENCE [LARGE SCALE GENOMIC DNA]</scope>
    <source>
        <strain evidence="14 15">WB 3.3-2</strain>
    </source>
</reference>
<evidence type="ECO:0000256" key="9">
    <source>
        <dbReference type="ARBA" id="ARBA00022989"/>
    </source>
</evidence>
<dbReference type="PANTHER" id="PTHR31120:SF6">
    <property type="entry name" value="METALLOPROTEASE TIKI HOMOLOG"/>
    <property type="match status" value="1"/>
</dbReference>
<keyword evidence="9" id="KW-1133">Transmembrane helix</keyword>
<comment type="cofactor">
    <cofactor evidence="1">
        <name>Mn(2+)</name>
        <dbReference type="ChEBI" id="CHEBI:29035"/>
    </cofactor>
</comment>
<evidence type="ECO:0000256" key="1">
    <source>
        <dbReference type="ARBA" id="ARBA00001936"/>
    </source>
</evidence>
<comment type="cofactor">
    <cofactor evidence="2">
        <name>Co(2+)</name>
        <dbReference type="ChEBI" id="CHEBI:48828"/>
    </cofactor>
</comment>
<keyword evidence="12" id="KW-0325">Glycoprotein</keyword>
<evidence type="ECO:0000256" key="13">
    <source>
        <dbReference type="SAM" id="SignalP"/>
    </source>
</evidence>
<sequence>MKKLLITALCIIAGFTANAQKLEKGLLWKISGNGLAKPSYLFGTMHISCDATLDVYTLAALDVTDQLYLELDMDDPAMQSKMVGTMVMKDGVTMKSLATPEDYKITDEFIKTNTGASLDMLGTFKPFMVTAILYPKMIDCPAQSYEMSLAAIAKEQKEEVLGLETVEEQMAVFDAIPYKEQMDELVKTAKDNMVKDKKELADMMVLYNKKDLNELLAFMDKSDNKMMAAHNDVLLVNRNKNWIPKIEAIAKAKPTFFGVGAAHLAGENGVIKLLRKKGYKVEAVK</sequence>
<dbReference type="OrthoDB" id="9798714at2"/>
<evidence type="ECO:0000256" key="2">
    <source>
        <dbReference type="ARBA" id="ARBA00001941"/>
    </source>
</evidence>
<evidence type="ECO:0000256" key="3">
    <source>
        <dbReference type="ARBA" id="ARBA00004479"/>
    </source>
</evidence>
<evidence type="ECO:0008006" key="16">
    <source>
        <dbReference type="Google" id="ProtNLM"/>
    </source>
</evidence>
<comment type="subcellular location">
    <subcellularLocation>
        <location evidence="3">Membrane</location>
        <topology evidence="3">Single-pass type I membrane protein</topology>
    </subcellularLocation>
</comment>
<evidence type="ECO:0000256" key="7">
    <source>
        <dbReference type="ARBA" id="ARBA00022729"/>
    </source>
</evidence>
<evidence type="ECO:0000256" key="8">
    <source>
        <dbReference type="ARBA" id="ARBA00022801"/>
    </source>
</evidence>
<feature type="chain" id="PRO_5001991723" description="Polysaccharide biosynthesis protein GumN" evidence="13">
    <location>
        <begin position="20"/>
        <end position="285"/>
    </location>
</feature>
<evidence type="ECO:0000313" key="15">
    <source>
        <dbReference type="Proteomes" id="UP000030152"/>
    </source>
</evidence>
<evidence type="ECO:0000313" key="14">
    <source>
        <dbReference type="EMBL" id="KGO88242.1"/>
    </source>
</evidence>
<keyword evidence="8" id="KW-0378">Hydrolase</keyword>
<dbReference type="RefSeq" id="WP_020212076.1">
    <property type="nucleotide sequence ID" value="NZ_JRLX01000002.1"/>
</dbReference>
<keyword evidence="6" id="KW-0479">Metal-binding</keyword>
<keyword evidence="4" id="KW-0645">Protease</keyword>
<dbReference type="GO" id="GO:0016020">
    <property type="term" value="C:membrane"/>
    <property type="evidence" value="ECO:0007669"/>
    <property type="project" value="UniProtKB-SubCell"/>
</dbReference>
<keyword evidence="5" id="KW-0812">Transmembrane</keyword>
<dbReference type="GO" id="GO:0004222">
    <property type="term" value="F:metalloendopeptidase activity"/>
    <property type="evidence" value="ECO:0007669"/>
    <property type="project" value="TreeGrafter"/>
</dbReference>
<dbReference type="InterPro" id="IPR002816">
    <property type="entry name" value="TraB/PrgY/GumN_fam"/>
</dbReference>
<dbReference type="STRING" id="1121895.GCA_000378485_00949"/>
<keyword evidence="10" id="KW-0482">Metalloprotease</keyword>
<evidence type="ECO:0000256" key="10">
    <source>
        <dbReference type="ARBA" id="ARBA00023049"/>
    </source>
</evidence>
<organism evidence="14 15">
    <name type="scientific">Flavobacterium rivuli WB 3.3-2 = DSM 21788</name>
    <dbReference type="NCBI Taxonomy" id="1121895"/>
    <lineage>
        <taxon>Bacteria</taxon>
        <taxon>Pseudomonadati</taxon>
        <taxon>Bacteroidota</taxon>
        <taxon>Flavobacteriia</taxon>
        <taxon>Flavobacteriales</taxon>
        <taxon>Flavobacteriaceae</taxon>
        <taxon>Flavobacterium</taxon>
    </lineage>
</organism>
<dbReference type="GO" id="GO:0006508">
    <property type="term" value="P:proteolysis"/>
    <property type="evidence" value="ECO:0007669"/>
    <property type="project" value="UniProtKB-KW"/>
</dbReference>
<dbReference type="InterPro" id="IPR040230">
    <property type="entry name" value="TIKI1/2-like"/>
</dbReference>
<proteinExistence type="predicted"/>
<dbReference type="PANTHER" id="PTHR31120">
    <property type="entry name" value="METALLOPROTEASE TIKI"/>
    <property type="match status" value="1"/>
</dbReference>
<dbReference type="Proteomes" id="UP000030152">
    <property type="component" value="Unassembled WGS sequence"/>
</dbReference>
<protein>
    <recommendedName>
        <fullName evidence="16">Polysaccharide biosynthesis protein GumN</fullName>
    </recommendedName>
</protein>
<name>A0A0A2M6H2_9FLAO</name>
<dbReference type="GO" id="GO:0030178">
    <property type="term" value="P:negative regulation of Wnt signaling pathway"/>
    <property type="evidence" value="ECO:0007669"/>
    <property type="project" value="InterPro"/>
</dbReference>
<dbReference type="eggNOG" id="COG3735">
    <property type="taxonomic scope" value="Bacteria"/>
</dbReference>
<evidence type="ECO:0000256" key="12">
    <source>
        <dbReference type="ARBA" id="ARBA00023180"/>
    </source>
</evidence>
<evidence type="ECO:0000256" key="6">
    <source>
        <dbReference type="ARBA" id="ARBA00022723"/>
    </source>
</evidence>
<keyword evidence="7 13" id="KW-0732">Signal</keyword>
<keyword evidence="11" id="KW-0472">Membrane</keyword>
<gene>
    <name evidence="14" type="ORF">Q765_04195</name>
</gene>
<comment type="caution">
    <text evidence="14">The sequence shown here is derived from an EMBL/GenBank/DDBJ whole genome shotgun (WGS) entry which is preliminary data.</text>
</comment>